<comment type="function">
    <text evidence="12">Glutamate-gated receptor that probably acts as a non-selective cation channel. May be involved in light-signal transduction and calcium homeostasis via the regulation of calcium influx into cells.</text>
</comment>
<evidence type="ECO:0000259" key="14">
    <source>
        <dbReference type="SMART" id="SM00079"/>
    </source>
</evidence>
<keyword evidence="10" id="KW-1071">Ligand-gated ion channel</keyword>
<keyword evidence="4 13" id="KW-0812">Transmembrane</keyword>
<evidence type="ECO:0000256" key="8">
    <source>
        <dbReference type="ARBA" id="ARBA00023170"/>
    </source>
</evidence>
<evidence type="ECO:0000256" key="11">
    <source>
        <dbReference type="ARBA" id="ARBA00023303"/>
    </source>
</evidence>
<dbReference type="InterPro" id="IPR044440">
    <property type="entry name" value="GABAb_receptor_plant_PBP1"/>
</dbReference>
<dbReference type="Gene3D" id="3.40.50.2300">
    <property type="match status" value="2"/>
</dbReference>
<comment type="subcellular location">
    <subcellularLocation>
        <location evidence="1">Membrane</location>
        <topology evidence="1">Multi-pass membrane protein</topology>
    </subcellularLocation>
</comment>
<gene>
    <name evidence="15" type="ORF">FRX31_013100</name>
</gene>
<evidence type="ECO:0000256" key="9">
    <source>
        <dbReference type="ARBA" id="ARBA00023180"/>
    </source>
</evidence>
<evidence type="ECO:0000256" key="1">
    <source>
        <dbReference type="ARBA" id="ARBA00004141"/>
    </source>
</evidence>
<dbReference type="InterPro" id="IPR001320">
    <property type="entry name" value="Iontro_rcpt_C"/>
</dbReference>
<evidence type="ECO:0000256" key="4">
    <source>
        <dbReference type="ARBA" id="ARBA00022692"/>
    </source>
</evidence>
<dbReference type="InterPro" id="IPR015683">
    <property type="entry name" value="Ionotropic_Glu_rcpt"/>
</dbReference>
<keyword evidence="7 13" id="KW-0472">Membrane</keyword>
<dbReference type="GO" id="GO:0015276">
    <property type="term" value="F:ligand-gated monoatomic ion channel activity"/>
    <property type="evidence" value="ECO:0007669"/>
    <property type="project" value="InterPro"/>
</dbReference>
<dbReference type="Proteomes" id="UP000554482">
    <property type="component" value="Unassembled WGS sequence"/>
</dbReference>
<feature type="domain" description="Ionotropic glutamate receptor C-terminal" evidence="14">
    <location>
        <begin position="632"/>
        <end position="973"/>
    </location>
</feature>
<name>A0A7J6WIU7_THATH</name>
<dbReference type="Gene3D" id="3.40.190.10">
    <property type="entry name" value="Periplasmic binding protein-like II"/>
    <property type="match status" value="3"/>
</dbReference>
<keyword evidence="8 15" id="KW-0675">Receptor</keyword>
<feature type="transmembrane region" description="Helical" evidence="13">
    <location>
        <begin position="809"/>
        <end position="829"/>
    </location>
</feature>
<organism evidence="15 16">
    <name type="scientific">Thalictrum thalictroides</name>
    <name type="common">Rue-anemone</name>
    <name type="synonym">Anemone thalictroides</name>
    <dbReference type="NCBI Taxonomy" id="46969"/>
    <lineage>
        <taxon>Eukaryota</taxon>
        <taxon>Viridiplantae</taxon>
        <taxon>Streptophyta</taxon>
        <taxon>Embryophyta</taxon>
        <taxon>Tracheophyta</taxon>
        <taxon>Spermatophyta</taxon>
        <taxon>Magnoliopsida</taxon>
        <taxon>Ranunculales</taxon>
        <taxon>Ranunculaceae</taxon>
        <taxon>Thalictroideae</taxon>
        <taxon>Thalictrum</taxon>
    </lineage>
</organism>
<dbReference type="CDD" id="cd13686">
    <property type="entry name" value="GluR_Plant"/>
    <property type="match status" value="1"/>
</dbReference>
<keyword evidence="11" id="KW-0407">Ion channel</keyword>
<dbReference type="SUPFAM" id="SSF53850">
    <property type="entry name" value="Periplasmic binding protein-like II"/>
    <property type="match status" value="2"/>
</dbReference>
<dbReference type="PANTHER" id="PTHR34836:SF1">
    <property type="entry name" value="OS09G0428600 PROTEIN"/>
    <property type="match status" value="1"/>
</dbReference>
<dbReference type="CDD" id="cd19990">
    <property type="entry name" value="PBP1_GABAb_receptor_plant"/>
    <property type="match status" value="1"/>
</dbReference>
<accession>A0A7J6WIU7</accession>
<evidence type="ECO:0000256" key="3">
    <source>
        <dbReference type="ARBA" id="ARBA00022448"/>
    </source>
</evidence>
<dbReference type="Pfam" id="PF10613">
    <property type="entry name" value="Lig_chan-Glu_bd"/>
    <property type="match status" value="1"/>
</dbReference>
<dbReference type="AlphaFoldDB" id="A0A7J6WIU7"/>
<protein>
    <submittedName>
        <fullName evidence="15">Glutamate receptor 2.2</fullName>
    </submittedName>
</protein>
<keyword evidence="16" id="KW-1185">Reference proteome</keyword>
<keyword evidence="6" id="KW-0406">Ion transport</keyword>
<dbReference type="PRINTS" id="PR00248">
    <property type="entry name" value="GPCRMGR"/>
</dbReference>
<evidence type="ECO:0000256" key="2">
    <source>
        <dbReference type="ARBA" id="ARBA00011095"/>
    </source>
</evidence>
<dbReference type="InterPro" id="IPR028082">
    <property type="entry name" value="Peripla_BP_I"/>
</dbReference>
<keyword evidence="9" id="KW-0325">Glycoprotein</keyword>
<comment type="subunit">
    <text evidence="2">May form heteromers.</text>
</comment>
<dbReference type="InterPro" id="IPR000337">
    <property type="entry name" value="GPCR_3"/>
</dbReference>
<dbReference type="SMART" id="SM00079">
    <property type="entry name" value="PBPe"/>
    <property type="match status" value="1"/>
</dbReference>
<dbReference type="GO" id="GO:0016020">
    <property type="term" value="C:membrane"/>
    <property type="evidence" value="ECO:0007669"/>
    <property type="project" value="UniProtKB-SubCell"/>
</dbReference>
<evidence type="ECO:0000313" key="16">
    <source>
        <dbReference type="Proteomes" id="UP000554482"/>
    </source>
</evidence>
<evidence type="ECO:0000256" key="13">
    <source>
        <dbReference type="SAM" id="Phobius"/>
    </source>
</evidence>
<dbReference type="GO" id="GO:0004930">
    <property type="term" value="F:G protein-coupled receptor activity"/>
    <property type="evidence" value="ECO:0007669"/>
    <property type="project" value="InterPro"/>
</dbReference>
<feature type="transmembrane region" description="Helical" evidence="13">
    <location>
        <begin position="992"/>
        <end position="1015"/>
    </location>
</feature>
<proteinExistence type="predicted"/>
<dbReference type="FunFam" id="3.40.50.2300:FF:000188">
    <property type="entry name" value="Glutamate receptor"/>
    <property type="match status" value="1"/>
</dbReference>
<sequence length="1076" mass="121339">MVIIWLFLVSGLTSNYVVTLTSILNWEQQEPAITNSNELIESGDFVGYRRGTFVIDLLKRVGFDESKLKPYNSPEECQELLSKGSQNGGVSAIFDEMPYVDIFLSKYCFKYAKVGPTHKTDGFGFVFPKGSPLVSDISKAVLEVTEGIKLIEKEREWFTPNTTCEDVPWAIFTSTDPSSLIQISICVLVLFLLITSIFKESSKELTLRCRALTAAHENTGITEATQFHVGVILDLESWNGRMSNNCISMAAQDFYALNAHYRTRLVLHTEDSKDVGSAVLKAVDMLKDVKMQMIVGPQTSAQAEIIAEIGSKSHVPVVSFSATSPSLSKSPAPYFIRMAQNDTYQLGAIASLIQAFGWKEVVLIYEETDYGNGIIPYLIEAFQTIDVRVPYRSSIHPSATDDHILKELEKLSAIPTRVFIVHMLSPLGPRFFLQAKAAGLMTEGNAWIITEGFTNILGSLELSVIDAMLGVLGIKPYIPRSERLLRFKARMNKKNVQESDTHDLNIFCLHAYDTIWALAMAGERVGKNHNFQKPKQYRNKSNFSLGISERGPQFLEEILKSSFKGLSGEIRLVDGQLQPPVFQIINVEQMQRKVGFWIPTIGISQLPDVRTTKGLRPIIWPGESMTVPSGKKLKVGYPVKQTFTEFVKVELNHSSNETFVTGYCIDVFKAVMEALPKAIPYDFVPFQKGYGEKGSSTYDDLIYQVFLEKYDVAVGDITVTSHRSLYVDFSLPYTTGGVEMVIPIKYDERSNFVIFLELFCSSVWLSYFAMFVGTIFVYRSLEYLSISDLSFPQQIYKVAGDLFLDGAKFVSKLVAFIFVLTGFMLAGLFEQALQKVVFDDNYQLRVVNAKDLVNSGDFVGYQRGSFVEVVLKQLNFHESQLRVYNSPEEYDQALRKGSKHGGVAAVFDEMPYIKLFLNKYPGKYRRVGPIYRMEGFGFGFRRGSSLVGDVSRAILSVVEGENIMKIEKAWLGSERTYADPIKKTPSENFTIYNTWGIFVIAIILIFSLHMLSMLARTNRQSQNKLFKLLRYIFQVAESPDDDTIISDLNQLLMRMVQIPEKNASARYCLRIHLHYA</sequence>
<evidence type="ECO:0000256" key="12">
    <source>
        <dbReference type="ARBA" id="ARBA00049638"/>
    </source>
</evidence>
<dbReference type="InterPro" id="IPR019594">
    <property type="entry name" value="Glu/Gly-bd"/>
</dbReference>
<dbReference type="OrthoDB" id="1923645at2759"/>
<evidence type="ECO:0000256" key="5">
    <source>
        <dbReference type="ARBA" id="ARBA00022989"/>
    </source>
</evidence>
<feature type="transmembrane region" description="Helical" evidence="13">
    <location>
        <begin position="752"/>
        <end position="778"/>
    </location>
</feature>
<evidence type="ECO:0000256" key="10">
    <source>
        <dbReference type="ARBA" id="ARBA00023286"/>
    </source>
</evidence>
<reference evidence="15 16" key="1">
    <citation type="submission" date="2020-06" db="EMBL/GenBank/DDBJ databases">
        <title>Transcriptomic and genomic resources for Thalictrum thalictroides and T. hernandezii: Facilitating candidate gene discovery in an emerging model plant lineage.</title>
        <authorList>
            <person name="Arias T."/>
            <person name="Riano-Pachon D.M."/>
            <person name="Di Stilio V.S."/>
        </authorList>
    </citation>
    <scope>NUCLEOTIDE SEQUENCE [LARGE SCALE GENOMIC DNA]</scope>
    <source>
        <strain evidence="16">cv. WT478/WT964</strain>
        <tissue evidence="15">Leaves</tissue>
    </source>
</reference>
<dbReference type="SUPFAM" id="SSF53822">
    <property type="entry name" value="Periplasmic binding protein-like I"/>
    <property type="match status" value="1"/>
</dbReference>
<keyword evidence="5 13" id="KW-1133">Transmembrane helix</keyword>
<dbReference type="FunFam" id="3.40.190.10:FF:000103">
    <property type="entry name" value="Glutamate receptor"/>
    <property type="match status" value="1"/>
</dbReference>
<dbReference type="PANTHER" id="PTHR34836">
    <property type="entry name" value="OS06G0188250 PROTEIN"/>
    <property type="match status" value="1"/>
</dbReference>
<evidence type="ECO:0000313" key="15">
    <source>
        <dbReference type="EMBL" id="KAF5197309.1"/>
    </source>
</evidence>
<evidence type="ECO:0000256" key="7">
    <source>
        <dbReference type="ARBA" id="ARBA00023136"/>
    </source>
</evidence>
<dbReference type="EMBL" id="JABWDY010014818">
    <property type="protein sequence ID" value="KAF5197309.1"/>
    <property type="molecule type" value="Genomic_DNA"/>
</dbReference>
<evidence type="ECO:0000256" key="6">
    <source>
        <dbReference type="ARBA" id="ARBA00023065"/>
    </source>
</evidence>
<keyword evidence="3" id="KW-0813">Transport</keyword>
<dbReference type="InterPro" id="IPR001828">
    <property type="entry name" value="ANF_lig-bd_rcpt"/>
</dbReference>
<dbReference type="FunFam" id="3.40.190.10:FF:000195">
    <property type="entry name" value="Glutamate receptor 2.7"/>
    <property type="match status" value="1"/>
</dbReference>
<comment type="caution">
    <text evidence="15">The sequence shown here is derived from an EMBL/GenBank/DDBJ whole genome shotgun (WGS) entry which is preliminary data.</text>
</comment>
<dbReference type="Pfam" id="PF01094">
    <property type="entry name" value="ANF_receptor"/>
    <property type="match status" value="1"/>
</dbReference>